<evidence type="ECO:0000313" key="10">
    <source>
        <dbReference type="Proteomes" id="UP000085678"/>
    </source>
</evidence>
<evidence type="ECO:0000256" key="8">
    <source>
        <dbReference type="ARBA" id="ARBA00023136"/>
    </source>
</evidence>
<keyword evidence="5" id="KW-0735">Signal-anchor</keyword>
<comment type="similarity">
    <text evidence="2">Belongs to the galactose-3-O-sulfotransferase family.</text>
</comment>
<evidence type="ECO:0000256" key="1">
    <source>
        <dbReference type="ARBA" id="ARBA00004323"/>
    </source>
</evidence>
<dbReference type="GO" id="GO:0000139">
    <property type="term" value="C:Golgi membrane"/>
    <property type="evidence" value="ECO:0007669"/>
    <property type="project" value="UniProtKB-SubCell"/>
</dbReference>
<name>A0A1S3HLM6_LINAN</name>
<evidence type="ECO:0000256" key="7">
    <source>
        <dbReference type="ARBA" id="ARBA00023034"/>
    </source>
</evidence>
<dbReference type="GO" id="GO:0009247">
    <property type="term" value="P:glycolipid biosynthetic process"/>
    <property type="evidence" value="ECO:0007669"/>
    <property type="project" value="InterPro"/>
</dbReference>
<keyword evidence="8" id="KW-0472">Membrane</keyword>
<protein>
    <submittedName>
        <fullName evidence="11">Galactosylceramide sulfotransferase isoform X1</fullName>
    </submittedName>
</protein>
<gene>
    <name evidence="11" type="primary">LOC106156276</name>
</gene>
<keyword evidence="3" id="KW-0808">Transferase</keyword>
<evidence type="ECO:0000313" key="11">
    <source>
        <dbReference type="RefSeq" id="XP_013386922.1"/>
    </source>
</evidence>
<dbReference type="Gene3D" id="3.40.50.300">
    <property type="entry name" value="P-loop containing nucleotide triphosphate hydrolases"/>
    <property type="match status" value="1"/>
</dbReference>
<dbReference type="Proteomes" id="UP000085678">
    <property type="component" value="Unplaced"/>
</dbReference>
<dbReference type="SUPFAM" id="SSF52540">
    <property type="entry name" value="P-loop containing nucleoside triphosphate hydrolases"/>
    <property type="match status" value="1"/>
</dbReference>
<evidence type="ECO:0000256" key="2">
    <source>
        <dbReference type="ARBA" id="ARBA00008124"/>
    </source>
</evidence>
<dbReference type="InterPro" id="IPR027417">
    <property type="entry name" value="P-loop_NTPase"/>
</dbReference>
<evidence type="ECO:0000256" key="3">
    <source>
        <dbReference type="ARBA" id="ARBA00022679"/>
    </source>
</evidence>
<keyword evidence="7" id="KW-0333">Golgi apparatus</keyword>
<keyword evidence="9" id="KW-0325">Glycoprotein</keyword>
<evidence type="ECO:0000256" key="6">
    <source>
        <dbReference type="ARBA" id="ARBA00022989"/>
    </source>
</evidence>
<dbReference type="STRING" id="7574.A0A1S3HLM6"/>
<organism evidence="10 11">
    <name type="scientific">Lingula anatina</name>
    <name type="common">Brachiopod</name>
    <name type="synonym">Lingula unguis</name>
    <dbReference type="NCBI Taxonomy" id="7574"/>
    <lineage>
        <taxon>Eukaryota</taxon>
        <taxon>Metazoa</taxon>
        <taxon>Spiralia</taxon>
        <taxon>Lophotrochozoa</taxon>
        <taxon>Brachiopoda</taxon>
        <taxon>Linguliformea</taxon>
        <taxon>Lingulata</taxon>
        <taxon>Lingulida</taxon>
        <taxon>Linguloidea</taxon>
        <taxon>Lingulidae</taxon>
        <taxon>Lingula</taxon>
    </lineage>
</organism>
<dbReference type="OrthoDB" id="514299at2759"/>
<comment type="subcellular location">
    <subcellularLocation>
        <location evidence="1">Golgi apparatus membrane</location>
        <topology evidence="1">Single-pass type II membrane protein</topology>
    </subcellularLocation>
</comment>
<dbReference type="KEGG" id="lak:106156276"/>
<dbReference type="Pfam" id="PF06990">
    <property type="entry name" value="Gal-3-0_sulfotr"/>
    <property type="match status" value="1"/>
</dbReference>
<accession>A0A1S3HLM6</accession>
<keyword evidence="4" id="KW-0812">Transmembrane</keyword>
<dbReference type="GO" id="GO:0001733">
    <property type="term" value="F:galactosylceramide sulfotransferase activity"/>
    <property type="evidence" value="ECO:0007669"/>
    <property type="project" value="InterPro"/>
</dbReference>
<dbReference type="AlphaFoldDB" id="A0A1S3HLM6"/>
<dbReference type="PANTHER" id="PTHR14647">
    <property type="entry name" value="GALACTOSE-3-O-SULFOTRANSFERASE"/>
    <property type="match status" value="1"/>
</dbReference>
<dbReference type="InParanoid" id="A0A1S3HLM6"/>
<keyword evidence="6" id="KW-1133">Transmembrane helix</keyword>
<proteinExistence type="inferred from homology"/>
<keyword evidence="10" id="KW-1185">Reference proteome</keyword>
<dbReference type="RefSeq" id="XP_013386922.1">
    <property type="nucleotide sequence ID" value="XM_013531468.1"/>
</dbReference>
<dbReference type="InterPro" id="IPR009729">
    <property type="entry name" value="Gal-3-0_sulfotransfrase"/>
</dbReference>
<dbReference type="GeneID" id="106156276"/>
<sequence>MSVRIFLLAVMTCFLCSAVYLFPRLMRIHTLPSHRLPPPPLQSDFEGINRNIQDSLLQSAYNVPPIKCLPKGQCQPTRHIMFLKVHKCGSTTVRKILEQATLKYKLKRLSPKHNNIFYPKSKFNSTRKKITVNDANYNPNVTYDIIFNHMIFDSRVIETMMPNDTFYIGIVREPFSQFQSGFNFFHISSKFNLTNTTNPVVEFMENPYKYWTDAYVTTRVGFLRNAMIYAFGFPDDRNDLRNNDRFIAEYIDFLDKKFDFVIVLEMLDESLVLLRRLLCWGMDDVLYVVSNKQEYEYKNVKDEITVKKHRQWSKADYQLYNHFLTKLQNTLMLQGSDFNREVLLFRKAISALGKCKRSRLEVCKNNFKNLLAGIYPHC</sequence>
<evidence type="ECO:0000256" key="9">
    <source>
        <dbReference type="ARBA" id="ARBA00023180"/>
    </source>
</evidence>
<evidence type="ECO:0000256" key="5">
    <source>
        <dbReference type="ARBA" id="ARBA00022968"/>
    </source>
</evidence>
<evidence type="ECO:0000256" key="4">
    <source>
        <dbReference type="ARBA" id="ARBA00022692"/>
    </source>
</evidence>
<reference evidence="11" key="1">
    <citation type="submission" date="2025-08" db="UniProtKB">
        <authorList>
            <consortium name="RefSeq"/>
        </authorList>
    </citation>
    <scope>IDENTIFICATION</scope>
    <source>
        <tissue evidence="11">Gonads</tissue>
    </source>
</reference>
<dbReference type="PANTHER" id="PTHR14647:SF87">
    <property type="entry name" value="PUTATIVE-RELATED"/>
    <property type="match status" value="1"/>
</dbReference>